<reference evidence="6" key="1">
    <citation type="submission" date="2025-08" db="UniProtKB">
        <authorList>
            <consortium name="RefSeq"/>
        </authorList>
    </citation>
    <scope>IDENTIFICATION</scope>
    <source>
        <tissue evidence="6">Muscle</tissue>
    </source>
</reference>
<evidence type="ECO:0000259" key="3">
    <source>
        <dbReference type="PROSITE" id="PS50054"/>
    </source>
</evidence>
<dbReference type="GeneID" id="106468777"/>
<evidence type="ECO:0000256" key="1">
    <source>
        <dbReference type="ARBA" id="ARBA00022801"/>
    </source>
</evidence>
<keyword evidence="1" id="KW-0378">Hydrolase</keyword>
<evidence type="ECO:0000313" key="6">
    <source>
        <dbReference type="RefSeq" id="XP_022252849.1"/>
    </source>
</evidence>
<dbReference type="RefSeq" id="XP_022252849.1">
    <property type="nucleotide sequence ID" value="XM_022397141.1"/>
</dbReference>
<dbReference type="PROSITE" id="PS50054">
    <property type="entry name" value="TYR_PHOSPHATASE_DUAL"/>
    <property type="match status" value="1"/>
</dbReference>
<dbReference type="PANTHER" id="PTHR46377">
    <property type="entry name" value="DUAL SPECIFICITY PROTEIN PHOSPHATASE 19"/>
    <property type="match status" value="1"/>
</dbReference>
<dbReference type="SMART" id="SM00195">
    <property type="entry name" value="DSPc"/>
    <property type="match status" value="1"/>
</dbReference>
<evidence type="ECO:0000256" key="2">
    <source>
        <dbReference type="ARBA" id="ARBA00022912"/>
    </source>
</evidence>
<dbReference type="InterPro" id="IPR020422">
    <property type="entry name" value="TYR_PHOSPHATASE_DUAL_dom"/>
</dbReference>
<evidence type="ECO:0000313" key="5">
    <source>
        <dbReference type="Proteomes" id="UP000694941"/>
    </source>
</evidence>
<dbReference type="InterPro" id="IPR000387">
    <property type="entry name" value="Tyr_Pase_dom"/>
</dbReference>
<name>A0ABM1TAE3_LIMPO</name>
<dbReference type="PRINTS" id="PR01908">
    <property type="entry name" value="ADSPHPHTASE"/>
</dbReference>
<evidence type="ECO:0000259" key="4">
    <source>
        <dbReference type="PROSITE" id="PS50056"/>
    </source>
</evidence>
<feature type="domain" description="Tyrosine-protein phosphatase" evidence="3">
    <location>
        <begin position="80"/>
        <end position="220"/>
    </location>
</feature>
<organism evidence="5 6">
    <name type="scientific">Limulus polyphemus</name>
    <name type="common">Atlantic horseshoe crab</name>
    <dbReference type="NCBI Taxonomy" id="6850"/>
    <lineage>
        <taxon>Eukaryota</taxon>
        <taxon>Metazoa</taxon>
        <taxon>Ecdysozoa</taxon>
        <taxon>Arthropoda</taxon>
        <taxon>Chelicerata</taxon>
        <taxon>Merostomata</taxon>
        <taxon>Xiphosura</taxon>
        <taxon>Limulidae</taxon>
        <taxon>Limulus</taxon>
    </lineage>
</organism>
<dbReference type="InterPro" id="IPR000340">
    <property type="entry name" value="Dual-sp_phosphatase_cat-dom"/>
</dbReference>
<dbReference type="Pfam" id="PF00782">
    <property type="entry name" value="DSPc"/>
    <property type="match status" value="1"/>
</dbReference>
<accession>A0ABM1TAE3</accession>
<dbReference type="InterPro" id="IPR016130">
    <property type="entry name" value="Tyr_Pase_AS"/>
</dbReference>
<dbReference type="InterPro" id="IPR029021">
    <property type="entry name" value="Prot-tyrosine_phosphatase-like"/>
</dbReference>
<dbReference type="SUPFAM" id="SSF52799">
    <property type="entry name" value="(Phosphotyrosine protein) phosphatases II"/>
    <property type="match status" value="1"/>
</dbReference>
<gene>
    <name evidence="6" type="primary">LOC106468777</name>
</gene>
<dbReference type="PROSITE" id="PS50056">
    <property type="entry name" value="TYR_PHOSPHATASE_2"/>
    <property type="match status" value="1"/>
</dbReference>
<dbReference type="Proteomes" id="UP000694941">
    <property type="component" value="Unplaced"/>
</dbReference>
<sequence length="224" mass="25633">MATIGLKWNNSCIKITIMERQNFLQELQGFSPCNLRSVETIITTESGRLLREKKDSHGRFHVIEEGRCLGYIGDLKPDLQVAEVTPRLFIGSQDVAQDLDILHRIHVTHILNVATGIPNLYEQEFIYKRINIFDLPETNIRIFFDDCFYFIDSGRQEGGVLVHCNAGVSRSATIVVGYLMNREKLSLDEALSKVISVRPFIRPNDGFMQQLIEYEKELSEKANI</sequence>
<dbReference type="PANTHER" id="PTHR46377:SF1">
    <property type="entry name" value="DUAL SPECIFICITY PROTEIN PHOSPHATASE 19"/>
    <property type="match status" value="1"/>
</dbReference>
<dbReference type="Gene3D" id="3.90.190.10">
    <property type="entry name" value="Protein tyrosine phosphatase superfamily"/>
    <property type="match status" value="1"/>
</dbReference>
<dbReference type="PROSITE" id="PS00383">
    <property type="entry name" value="TYR_PHOSPHATASE_1"/>
    <property type="match status" value="1"/>
</dbReference>
<proteinExistence type="predicted"/>
<feature type="domain" description="Tyrosine specific protein phosphatases" evidence="4">
    <location>
        <begin position="141"/>
        <end position="199"/>
    </location>
</feature>
<protein>
    <submittedName>
        <fullName evidence="6">Dual specificity protein phosphatase 19-like isoform X1</fullName>
    </submittedName>
</protein>
<keyword evidence="2" id="KW-0904">Protein phosphatase</keyword>
<keyword evidence="5" id="KW-1185">Reference proteome</keyword>